<accession>A0A5B8RED1</accession>
<organism evidence="3">
    <name type="scientific">uncultured organism</name>
    <dbReference type="NCBI Taxonomy" id="155900"/>
    <lineage>
        <taxon>unclassified sequences</taxon>
        <taxon>environmental samples</taxon>
    </lineage>
</organism>
<dbReference type="Pfam" id="PF13847">
    <property type="entry name" value="Methyltransf_31"/>
    <property type="match status" value="1"/>
</dbReference>
<dbReference type="EMBL" id="MN079240">
    <property type="protein sequence ID" value="QEA07389.1"/>
    <property type="molecule type" value="Genomic_DNA"/>
</dbReference>
<dbReference type="AlphaFoldDB" id="A0A5B8RED1"/>
<evidence type="ECO:0000256" key="1">
    <source>
        <dbReference type="ARBA" id="ARBA00022679"/>
    </source>
</evidence>
<dbReference type="InterPro" id="IPR029063">
    <property type="entry name" value="SAM-dependent_MTases_sf"/>
</dbReference>
<protein>
    <recommendedName>
        <fullName evidence="2">Methyltransferase domain-containing protein</fullName>
    </recommendedName>
</protein>
<evidence type="ECO:0000313" key="3">
    <source>
        <dbReference type="EMBL" id="QEA07389.1"/>
    </source>
</evidence>
<reference evidence="3" key="1">
    <citation type="submission" date="2019-06" db="EMBL/GenBank/DDBJ databases">
        <authorList>
            <person name="Murdoch R.W."/>
            <person name="Fathepure B."/>
        </authorList>
    </citation>
    <scope>NUCLEOTIDE SEQUENCE</scope>
</reference>
<feature type="domain" description="Methyltransferase" evidence="2">
    <location>
        <begin position="37"/>
        <end position="144"/>
    </location>
</feature>
<dbReference type="InterPro" id="IPR025714">
    <property type="entry name" value="Methyltranfer_dom"/>
</dbReference>
<dbReference type="PANTHER" id="PTHR43861:SF3">
    <property type="entry name" value="PUTATIVE (AFU_ORTHOLOGUE AFUA_2G14390)-RELATED"/>
    <property type="match status" value="1"/>
</dbReference>
<dbReference type="CDD" id="cd02440">
    <property type="entry name" value="AdoMet_MTases"/>
    <property type="match status" value="1"/>
</dbReference>
<sequence>MSSTSHAGTDPVRTFARQAQRTLLVGEWFDALRLGHGSTVADLGCGGGYVALRAAERVGATGTVYAFDRDPEAIELLRRTAALHQLHHLHAAVADVAALTALPAPVEAALLTMVLHHADDPGAFLAHLRGLLADDARLLVAEFAPDGPGLVGPGLASRMGPAHLNELATTAGFDMDWVERQTAEHWFGVLTPR</sequence>
<proteinExistence type="predicted"/>
<evidence type="ECO:0000259" key="2">
    <source>
        <dbReference type="Pfam" id="PF13847"/>
    </source>
</evidence>
<keyword evidence="1" id="KW-0808">Transferase</keyword>
<dbReference type="Gene3D" id="3.40.50.150">
    <property type="entry name" value="Vaccinia Virus protein VP39"/>
    <property type="match status" value="1"/>
</dbReference>
<dbReference type="SUPFAM" id="SSF53335">
    <property type="entry name" value="S-adenosyl-L-methionine-dependent methyltransferases"/>
    <property type="match status" value="1"/>
</dbReference>
<dbReference type="GO" id="GO:0016740">
    <property type="term" value="F:transferase activity"/>
    <property type="evidence" value="ECO:0007669"/>
    <property type="project" value="UniProtKB-KW"/>
</dbReference>
<name>A0A5B8RED1_9ZZZZ</name>
<gene>
    <name evidence="3" type="ORF">KBTEX_03739</name>
</gene>
<dbReference type="PANTHER" id="PTHR43861">
    <property type="entry name" value="TRANS-ACONITATE 2-METHYLTRANSFERASE-RELATED"/>
    <property type="match status" value="1"/>
</dbReference>